<keyword evidence="2 8" id="KW-0813">Transport</keyword>
<feature type="transmembrane region" description="Helical" evidence="8">
    <location>
        <begin position="181"/>
        <end position="201"/>
    </location>
</feature>
<evidence type="ECO:0000256" key="8">
    <source>
        <dbReference type="RuleBase" id="RU363032"/>
    </source>
</evidence>
<dbReference type="PROSITE" id="PS50928">
    <property type="entry name" value="ABC_TM1"/>
    <property type="match status" value="1"/>
</dbReference>
<dbReference type="AlphaFoldDB" id="A0AAX3MTX6"/>
<comment type="subcellular location">
    <subcellularLocation>
        <location evidence="1 8">Cell membrane</location>
        <topology evidence="1 8">Multi-pass membrane protein</topology>
    </subcellularLocation>
</comment>
<feature type="transmembrane region" description="Helical" evidence="8">
    <location>
        <begin position="136"/>
        <end position="161"/>
    </location>
</feature>
<evidence type="ECO:0000313" key="10">
    <source>
        <dbReference type="EMBL" id="WDH81020.1"/>
    </source>
</evidence>
<dbReference type="InterPro" id="IPR053385">
    <property type="entry name" value="ABC_transport_permease"/>
</dbReference>
<dbReference type="Pfam" id="PF12911">
    <property type="entry name" value="OppC_N"/>
    <property type="match status" value="1"/>
</dbReference>
<dbReference type="Proteomes" id="UP001220962">
    <property type="component" value="Chromosome"/>
</dbReference>
<dbReference type="InterPro" id="IPR050366">
    <property type="entry name" value="BP-dependent_transpt_permease"/>
</dbReference>
<dbReference type="Pfam" id="PF00528">
    <property type="entry name" value="BPD_transp_1"/>
    <property type="match status" value="1"/>
</dbReference>
<evidence type="ECO:0000256" key="7">
    <source>
        <dbReference type="ARBA" id="ARBA00024202"/>
    </source>
</evidence>
<dbReference type="GO" id="GO:0005886">
    <property type="term" value="C:plasma membrane"/>
    <property type="evidence" value="ECO:0007669"/>
    <property type="project" value="UniProtKB-SubCell"/>
</dbReference>
<dbReference type="Gene3D" id="1.10.3720.10">
    <property type="entry name" value="MetI-like"/>
    <property type="match status" value="1"/>
</dbReference>
<evidence type="ECO:0000256" key="1">
    <source>
        <dbReference type="ARBA" id="ARBA00004651"/>
    </source>
</evidence>
<feature type="transmembrane region" description="Helical" evidence="8">
    <location>
        <begin position="257"/>
        <end position="276"/>
    </location>
</feature>
<organism evidence="10 11">
    <name type="scientific">Paenibacillus urinalis</name>
    <dbReference type="NCBI Taxonomy" id="521520"/>
    <lineage>
        <taxon>Bacteria</taxon>
        <taxon>Bacillati</taxon>
        <taxon>Bacillota</taxon>
        <taxon>Bacilli</taxon>
        <taxon>Bacillales</taxon>
        <taxon>Paenibacillaceae</taxon>
        <taxon>Paenibacillus</taxon>
    </lineage>
</organism>
<feature type="transmembrane region" description="Helical" evidence="8">
    <location>
        <begin position="21"/>
        <end position="48"/>
    </location>
</feature>
<evidence type="ECO:0000256" key="5">
    <source>
        <dbReference type="ARBA" id="ARBA00022989"/>
    </source>
</evidence>
<feature type="transmembrane region" description="Helical" evidence="8">
    <location>
        <begin position="91"/>
        <end position="115"/>
    </location>
</feature>
<dbReference type="InterPro" id="IPR025966">
    <property type="entry name" value="OppC_N"/>
</dbReference>
<dbReference type="RefSeq" id="WP_047910559.1">
    <property type="nucleotide sequence ID" value="NZ_CP118101.1"/>
</dbReference>
<keyword evidence="3" id="KW-1003">Cell membrane</keyword>
<gene>
    <name evidence="10" type="ORF">PUW23_15930</name>
</gene>
<name>A0AAX3MTX6_9BACL</name>
<evidence type="ECO:0000259" key="9">
    <source>
        <dbReference type="PROSITE" id="PS50928"/>
    </source>
</evidence>
<dbReference type="CDD" id="cd06261">
    <property type="entry name" value="TM_PBP2"/>
    <property type="match status" value="1"/>
</dbReference>
<feature type="transmembrane region" description="Helical" evidence="8">
    <location>
        <begin position="208"/>
        <end position="231"/>
    </location>
</feature>
<evidence type="ECO:0000256" key="3">
    <source>
        <dbReference type="ARBA" id="ARBA00022475"/>
    </source>
</evidence>
<reference evidence="10" key="1">
    <citation type="submission" date="2023-02" db="EMBL/GenBank/DDBJ databases">
        <title>Pathogen: clinical or host-associated sample.</title>
        <authorList>
            <person name="Hergert J."/>
            <person name="Casey R."/>
            <person name="Wagner J."/>
            <person name="Young E.L."/>
            <person name="Oakeson K.F."/>
        </authorList>
    </citation>
    <scope>NUCLEOTIDE SEQUENCE</scope>
    <source>
        <strain evidence="10">2022CK-00830</strain>
    </source>
</reference>
<proteinExistence type="inferred from homology"/>
<sequence length="307" mass="33300">MLSANRKLNAGRYRVSIFQKVFADPMILIGAGILLFMILLVIFGPVLVPNDPLTVNMAERLAPPSAQYPLGTDHMGRCLFSRLVAGAETTLGIAGMVIIIVMLIGIPLGVLSGYAGGRTDQFIMRTVDGLSILPDFMLVIAISGFLGPSLSNMIIAIVLINWTGYARIVRGIVLSEKEKDYIAAARVAGSGPFIIMFRHLLPSVMPQVLIYAALDIGKTILVISSLSYLGLGAQPPSPEWGAMLNDGRSYFQSVPELMIYPGVAIMLVVVAFNLIGEGLGDILNPRSMQHKPNRRGIFRRVFTRSRS</sequence>
<accession>A0AAX3MTX6</accession>
<evidence type="ECO:0000256" key="6">
    <source>
        <dbReference type="ARBA" id="ARBA00023136"/>
    </source>
</evidence>
<keyword evidence="5 8" id="KW-1133">Transmembrane helix</keyword>
<keyword evidence="4 8" id="KW-0812">Transmembrane</keyword>
<evidence type="ECO:0000256" key="2">
    <source>
        <dbReference type="ARBA" id="ARBA00022448"/>
    </source>
</evidence>
<keyword evidence="6 8" id="KW-0472">Membrane</keyword>
<dbReference type="PANTHER" id="PTHR43386">
    <property type="entry name" value="OLIGOPEPTIDE TRANSPORT SYSTEM PERMEASE PROTEIN APPC"/>
    <property type="match status" value="1"/>
</dbReference>
<dbReference type="GO" id="GO:0055085">
    <property type="term" value="P:transmembrane transport"/>
    <property type="evidence" value="ECO:0007669"/>
    <property type="project" value="InterPro"/>
</dbReference>
<dbReference type="EMBL" id="CP118101">
    <property type="protein sequence ID" value="WDH81020.1"/>
    <property type="molecule type" value="Genomic_DNA"/>
</dbReference>
<dbReference type="SUPFAM" id="SSF161098">
    <property type="entry name" value="MetI-like"/>
    <property type="match status" value="1"/>
</dbReference>
<dbReference type="InterPro" id="IPR035906">
    <property type="entry name" value="MetI-like_sf"/>
</dbReference>
<dbReference type="PANTHER" id="PTHR43386:SF1">
    <property type="entry name" value="D,D-DIPEPTIDE TRANSPORT SYSTEM PERMEASE PROTEIN DDPC-RELATED"/>
    <property type="match status" value="1"/>
</dbReference>
<protein>
    <submittedName>
        <fullName evidence="10">ABC transporter permease subunit</fullName>
    </submittedName>
</protein>
<comment type="similarity">
    <text evidence="7">Belongs to the binding-protein-dependent transport system permease family. OppBC subfamily.</text>
</comment>
<evidence type="ECO:0000256" key="4">
    <source>
        <dbReference type="ARBA" id="ARBA00022692"/>
    </source>
</evidence>
<evidence type="ECO:0000313" key="11">
    <source>
        <dbReference type="Proteomes" id="UP001220962"/>
    </source>
</evidence>
<dbReference type="InterPro" id="IPR000515">
    <property type="entry name" value="MetI-like"/>
</dbReference>
<feature type="domain" description="ABC transmembrane type-1" evidence="9">
    <location>
        <begin position="87"/>
        <end position="276"/>
    </location>
</feature>
<dbReference type="NCBIfam" id="NF045474">
    <property type="entry name" value="Opp2C"/>
    <property type="match status" value="1"/>
</dbReference>